<gene>
    <name evidence="1" type="ORF">DPEC_G00210700</name>
</gene>
<comment type="caution">
    <text evidence="1">The sequence shown here is derived from an EMBL/GenBank/DDBJ whole genome shotgun (WGS) entry which is preliminary data.</text>
</comment>
<proteinExistence type="predicted"/>
<dbReference type="EMBL" id="CM055744">
    <property type="protein sequence ID" value="KAJ7998986.1"/>
    <property type="molecule type" value="Genomic_DNA"/>
</dbReference>
<name>A0ACC2G603_DALPE</name>
<keyword evidence="2" id="KW-1185">Reference proteome</keyword>
<evidence type="ECO:0000313" key="2">
    <source>
        <dbReference type="Proteomes" id="UP001157502"/>
    </source>
</evidence>
<organism evidence="1 2">
    <name type="scientific">Dallia pectoralis</name>
    <name type="common">Alaska blackfish</name>
    <dbReference type="NCBI Taxonomy" id="75939"/>
    <lineage>
        <taxon>Eukaryota</taxon>
        <taxon>Metazoa</taxon>
        <taxon>Chordata</taxon>
        <taxon>Craniata</taxon>
        <taxon>Vertebrata</taxon>
        <taxon>Euteleostomi</taxon>
        <taxon>Actinopterygii</taxon>
        <taxon>Neopterygii</taxon>
        <taxon>Teleostei</taxon>
        <taxon>Protacanthopterygii</taxon>
        <taxon>Esociformes</taxon>
        <taxon>Umbridae</taxon>
        <taxon>Dallia</taxon>
    </lineage>
</organism>
<protein>
    <submittedName>
        <fullName evidence="1">Uncharacterized protein</fullName>
    </submittedName>
</protein>
<accession>A0ACC2G603</accession>
<dbReference type="Proteomes" id="UP001157502">
    <property type="component" value="Chromosome 17"/>
</dbReference>
<evidence type="ECO:0000313" key="1">
    <source>
        <dbReference type="EMBL" id="KAJ7998986.1"/>
    </source>
</evidence>
<reference evidence="1" key="1">
    <citation type="submission" date="2021-05" db="EMBL/GenBank/DDBJ databases">
        <authorList>
            <person name="Pan Q."/>
            <person name="Jouanno E."/>
            <person name="Zahm M."/>
            <person name="Klopp C."/>
            <person name="Cabau C."/>
            <person name="Louis A."/>
            <person name="Berthelot C."/>
            <person name="Parey E."/>
            <person name="Roest Crollius H."/>
            <person name="Montfort J."/>
            <person name="Robinson-Rechavi M."/>
            <person name="Bouchez O."/>
            <person name="Lampietro C."/>
            <person name="Lopez Roques C."/>
            <person name="Donnadieu C."/>
            <person name="Postlethwait J."/>
            <person name="Bobe J."/>
            <person name="Dillon D."/>
            <person name="Chandos A."/>
            <person name="von Hippel F."/>
            <person name="Guiguen Y."/>
        </authorList>
    </citation>
    <scope>NUCLEOTIDE SEQUENCE</scope>
    <source>
        <strain evidence="1">YG-Jan2019</strain>
    </source>
</reference>
<sequence length="103" mass="11677">MIKRKRRERNRHGPSRHTTHTLKRFAGPYGAAREWPSVSCVCAEGRRGAPLRLLKKRGQSGRRTAGRERRGARQKGQALARREKSSHKAVLQRERGGLGTMPL</sequence>